<gene>
    <name evidence="3" type="ORF">A2Y98_03300</name>
</gene>
<organism evidence="3 4">
    <name type="scientific">Candidatus Portnoybacteria bacterium RBG_19FT_COMBO_36_7</name>
    <dbReference type="NCBI Taxonomy" id="1801992"/>
    <lineage>
        <taxon>Bacteria</taxon>
        <taxon>Candidatus Portnoyibacteriota</taxon>
    </lineage>
</organism>
<evidence type="ECO:0000313" key="3">
    <source>
        <dbReference type="EMBL" id="OGZ34072.1"/>
    </source>
</evidence>
<dbReference type="CDD" id="cd00063">
    <property type="entry name" value="FN3"/>
    <property type="match status" value="1"/>
</dbReference>
<dbReference type="SUPFAM" id="SSF63446">
    <property type="entry name" value="Type I dockerin domain"/>
    <property type="match status" value="1"/>
</dbReference>
<sequence>MNKKIKNIIKISFIIISFLFLTIPWTSEATLVGTTNNATLGFTNGISTPFEVGIYRVGPTFPIDIYVNTHGQSVNAVAAYINYSASLFAVDNIDYTGSPFTIQWESSTSSPVGMIKISRSIAAPNNVNSTNAKIATLILRGLSDTTPSSDNFTFDFVAGDANKSAVFLADASGGTYILSGVYNAKISLDGTPPANVTNFTATAGDRLISLSWTNPVSGDFQGVKILRKTGSYPASVTDGTQVYDSNGISYTDTGLTNGTTYYYKAFSRDSVLNYSSGAQVLSAPRDLTPPAAITTLASMALTARTVKLDWTAVGDDGSIGTATSYDIRYSTAAITDANFSSATQASGEPTPGASGSAQTMTVSGLSGNTTYYFAAKAIDEGSNAGAISNVVSAITYRTADLNNNGYVNMQDVSIMMAYWGNTTRPPADINQDGFVNMQDVSIMMSQWG</sequence>
<dbReference type="CDD" id="cd14254">
    <property type="entry name" value="Dockerin_II"/>
    <property type="match status" value="1"/>
</dbReference>
<dbReference type="InterPro" id="IPR036439">
    <property type="entry name" value="Dockerin_dom_sf"/>
</dbReference>
<dbReference type="Gene3D" id="2.60.40.10">
    <property type="entry name" value="Immunoglobulins"/>
    <property type="match status" value="2"/>
</dbReference>
<evidence type="ECO:0000259" key="1">
    <source>
        <dbReference type="PROSITE" id="PS50853"/>
    </source>
</evidence>
<dbReference type="Gene3D" id="1.10.1330.10">
    <property type="entry name" value="Dockerin domain"/>
    <property type="match status" value="2"/>
</dbReference>
<dbReference type="PROSITE" id="PS00018">
    <property type="entry name" value="EF_HAND_1"/>
    <property type="match status" value="2"/>
</dbReference>
<dbReference type="STRING" id="1801992.A2Y98_03300"/>
<evidence type="ECO:0000259" key="2">
    <source>
        <dbReference type="PROSITE" id="PS51766"/>
    </source>
</evidence>
<dbReference type="InterPro" id="IPR002105">
    <property type="entry name" value="Dockerin_1_rpt"/>
</dbReference>
<dbReference type="SMART" id="SM00060">
    <property type="entry name" value="FN3"/>
    <property type="match status" value="2"/>
</dbReference>
<reference evidence="3 4" key="1">
    <citation type="journal article" date="2016" name="Nat. Commun.">
        <title>Thousands of microbial genomes shed light on interconnected biogeochemical processes in an aquifer system.</title>
        <authorList>
            <person name="Anantharaman K."/>
            <person name="Brown C.T."/>
            <person name="Hug L.A."/>
            <person name="Sharon I."/>
            <person name="Castelle C.J."/>
            <person name="Probst A.J."/>
            <person name="Thomas B.C."/>
            <person name="Singh A."/>
            <person name="Wilkins M.J."/>
            <person name="Karaoz U."/>
            <person name="Brodie E.L."/>
            <person name="Williams K.H."/>
            <person name="Hubbard S.S."/>
            <person name="Banfield J.F."/>
        </authorList>
    </citation>
    <scope>NUCLEOTIDE SEQUENCE [LARGE SCALE GENOMIC DNA]</scope>
</reference>
<dbReference type="GO" id="GO:0000272">
    <property type="term" value="P:polysaccharide catabolic process"/>
    <property type="evidence" value="ECO:0007669"/>
    <property type="project" value="InterPro"/>
</dbReference>
<evidence type="ECO:0008006" key="5">
    <source>
        <dbReference type="Google" id="ProtNLM"/>
    </source>
</evidence>
<feature type="domain" description="Dockerin" evidence="2">
    <location>
        <begin position="394"/>
        <end position="448"/>
    </location>
</feature>
<protein>
    <recommendedName>
        <fullName evidence="5">Fibronectin type-III domain-containing protein</fullName>
    </recommendedName>
</protein>
<dbReference type="PROSITE" id="PS51766">
    <property type="entry name" value="DOCKERIN"/>
    <property type="match status" value="1"/>
</dbReference>
<dbReference type="SUPFAM" id="SSF49265">
    <property type="entry name" value="Fibronectin type III"/>
    <property type="match status" value="2"/>
</dbReference>
<dbReference type="InterPro" id="IPR016134">
    <property type="entry name" value="Dockerin_dom"/>
</dbReference>
<dbReference type="AlphaFoldDB" id="A0A1G2F8J5"/>
<feature type="domain" description="Fibronectin type-III" evidence="1">
    <location>
        <begin position="192"/>
        <end position="291"/>
    </location>
</feature>
<name>A0A1G2F8J5_9BACT</name>
<dbReference type="EMBL" id="MHMW01000019">
    <property type="protein sequence ID" value="OGZ34072.1"/>
    <property type="molecule type" value="Genomic_DNA"/>
</dbReference>
<dbReference type="InterPro" id="IPR013783">
    <property type="entry name" value="Ig-like_fold"/>
</dbReference>
<dbReference type="Proteomes" id="UP000179099">
    <property type="component" value="Unassembled WGS sequence"/>
</dbReference>
<dbReference type="GO" id="GO:0004553">
    <property type="term" value="F:hydrolase activity, hydrolyzing O-glycosyl compounds"/>
    <property type="evidence" value="ECO:0007669"/>
    <property type="project" value="InterPro"/>
</dbReference>
<proteinExistence type="predicted"/>
<dbReference type="PROSITE" id="PS50853">
    <property type="entry name" value="FN3"/>
    <property type="match status" value="2"/>
</dbReference>
<dbReference type="InterPro" id="IPR003961">
    <property type="entry name" value="FN3_dom"/>
</dbReference>
<accession>A0A1G2F8J5</accession>
<feature type="domain" description="Fibronectin type-III" evidence="1">
    <location>
        <begin position="292"/>
        <end position="398"/>
    </location>
</feature>
<dbReference type="InterPro" id="IPR018247">
    <property type="entry name" value="EF_Hand_1_Ca_BS"/>
</dbReference>
<dbReference type="InterPro" id="IPR036116">
    <property type="entry name" value="FN3_sf"/>
</dbReference>
<dbReference type="Pfam" id="PF00404">
    <property type="entry name" value="Dockerin_1"/>
    <property type="match status" value="1"/>
</dbReference>
<evidence type="ECO:0000313" key="4">
    <source>
        <dbReference type="Proteomes" id="UP000179099"/>
    </source>
</evidence>
<comment type="caution">
    <text evidence="3">The sequence shown here is derived from an EMBL/GenBank/DDBJ whole genome shotgun (WGS) entry which is preliminary data.</text>
</comment>